<organism evidence="3 4">
    <name type="scientific">Modicella reniformis</name>
    <dbReference type="NCBI Taxonomy" id="1440133"/>
    <lineage>
        <taxon>Eukaryota</taxon>
        <taxon>Fungi</taxon>
        <taxon>Fungi incertae sedis</taxon>
        <taxon>Mucoromycota</taxon>
        <taxon>Mortierellomycotina</taxon>
        <taxon>Mortierellomycetes</taxon>
        <taxon>Mortierellales</taxon>
        <taxon>Mortierellaceae</taxon>
        <taxon>Modicella</taxon>
    </lineage>
</organism>
<evidence type="ECO:0000256" key="2">
    <source>
        <dbReference type="SAM" id="MobiDB-lite"/>
    </source>
</evidence>
<evidence type="ECO:0000313" key="3">
    <source>
        <dbReference type="EMBL" id="KAF9988353.1"/>
    </source>
</evidence>
<evidence type="ECO:0000256" key="1">
    <source>
        <dbReference type="ARBA" id="ARBA00006888"/>
    </source>
</evidence>
<feature type="region of interest" description="Disordered" evidence="2">
    <location>
        <begin position="207"/>
        <end position="270"/>
    </location>
</feature>
<gene>
    <name evidence="3" type="primary">FAM72A_2</name>
    <name evidence="3" type="ORF">BGZ65_006802</name>
</gene>
<dbReference type="OrthoDB" id="2526683at2759"/>
<dbReference type="GO" id="GO:0005829">
    <property type="term" value="C:cytosol"/>
    <property type="evidence" value="ECO:0007669"/>
    <property type="project" value="TreeGrafter"/>
</dbReference>
<dbReference type="AlphaFoldDB" id="A0A9P6MBN6"/>
<evidence type="ECO:0000313" key="4">
    <source>
        <dbReference type="Proteomes" id="UP000749646"/>
    </source>
</evidence>
<reference evidence="3" key="1">
    <citation type="journal article" date="2020" name="Fungal Divers.">
        <title>Resolving the Mortierellaceae phylogeny through synthesis of multi-gene phylogenetics and phylogenomics.</title>
        <authorList>
            <person name="Vandepol N."/>
            <person name="Liber J."/>
            <person name="Desiro A."/>
            <person name="Na H."/>
            <person name="Kennedy M."/>
            <person name="Barry K."/>
            <person name="Grigoriev I.V."/>
            <person name="Miller A.N."/>
            <person name="O'Donnell K."/>
            <person name="Stajich J.E."/>
            <person name="Bonito G."/>
        </authorList>
    </citation>
    <scope>NUCLEOTIDE SEQUENCE</scope>
    <source>
        <strain evidence="3">MES-2147</strain>
    </source>
</reference>
<sequence length="356" mass="40002">MNQNHNHNHISPSLHPQFRAKTVCRLTCKSCLTDVCMRGMKAILLADSRVELYSTDRPPKRVQLVYDDYRTRNCKCRIRDVACLGCGNTLGYHVTQPCQSCLKACNNGHFWMFHADGVSCTERYVPKSSSSSSSSSSSAFSLSSSSSSLSSPLSSSRSNEHRRGRRRGRNSNHSPGDASRISQLVRYTQVPNLSFRQQASIHAIENNNAVNNTGSSSSSSSSSSSIRSRSRLMDSVMNDEDSIEGVEGEIDEEEDEDEEEEDKEEEEEKPQVMLWAALHAQEERYLQQMQQQFMIQQQQQQGEQQQNQQPLSPVASISLPTVGSRYHSLISTAISNASMTLWDEGRSINQYEQLCR</sequence>
<dbReference type="Pfam" id="PF14976">
    <property type="entry name" value="YPEH2ZP"/>
    <property type="match status" value="1"/>
</dbReference>
<proteinExistence type="inferred from homology"/>
<comment type="caution">
    <text evidence="3">The sequence shown here is derived from an EMBL/GenBank/DDBJ whole genome shotgun (WGS) entry which is preliminary data.</text>
</comment>
<accession>A0A9P6MBN6</accession>
<protein>
    <submittedName>
        <fullName evidence="3">Protein fam72a</fullName>
    </submittedName>
</protein>
<dbReference type="EMBL" id="JAAAHW010003130">
    <property type="protein sequence ID" value="KAF9988353.1"/>
    <property type="molecule type" value="Genomic_DNA"/>
</dbReference>
<dbReference type="PANTHER" id="PTHR31841:SF1">
    <property type="entry name" value="PROTEIN FAM72A-RELATED"/>
    <property type="match status" value="1"/>
</dbReference>
<dbReference type="InterPro" id="IPR026768">
    <property type="entry name" value="YPEH2ZP"/>
</dbReference>
<name>A0A9P6MBN6_9FUNG</name>
<feature type="region of interest" description="Disordered" evidence="2">
    <location>
        <begin position="143"/>
        <end position="183"/>
    </location>
</feature>
<feature type="compositionally biased region" description="Low complexity" evidence="2">
    <location>
        <begin position="215"/>
        <end position="227"/>
    </location>
</feature>
<dbReference type="PANTHER" id="PTHR31841">
    <property type="entry name" value="PROTEIN FAM72A-RELATED"/>
    <property type="match status" value="1"/>
</dbReference>
<keyword evidence="4" id="KW-1185">Reference proteome</keyword>
<feature type="compositionally biased region" description="Acidic residues" evidence="2">
    <location>
        <begin position="237"/>
        <end position="268"/>
    </location>
</feature>
<feature type="compositionally biased region" description="Basic residues" evidence="2">
    <location>
        <begin position="160"/>
        <end position="170"/>
    </location>
</feature>
<feature type="compositionally biased region" description="Low complexity" evidence="2">
    <location>
        <begin position="143"/>
        <end position="157"/>
    </location>
</feature>
<dbReference type="Proteomes" id="UP000749646">
    <property type="component" value="Unassembled WGS sequence"/>
</dbReference>
<comment type="similarity">
    <text evidence="1">Belongs to the FAM72 family.</text>
</comment>